<dbReference type="AlphaFoldDB" id="A0A9P4UIK0"/>
<gene>
    <name evidence="1" type="ORF">P171DRAFT_12164</name>
</gene>
<protein>
    <submittedName>
        <fullName evidence="1">Uncharacterized protein</fullName>
    </submittedName>
</protein>
<evidence type="ECO:0000313" key="2">
    <source>
        <dbReference type="Proteomes" id="UP000799764"/>
    </source>
</evidence>
<dbReference type="Proteomes" id="UP000799764">
    <property type="component" value="Unassembled WGS sequence"/>
</dbReference>
<accession>A0A9P4UIK0</accession>
<name>A0A9P4UIK0_9PLEO</name>
<keyword evidence="2" id="KW-1185">Reference proteome</keyword>
<evidence type="ECO:0000313" key="1">
    <source>
        <dbReference type="EMBL" id="KAF2451806.1"/>
    </source>
</evidence>
<sequence>MPPWVARQWHAWGCSTSVSRNLCRIQRFGGPTKLRFYAQSSVRDGAKAQSRKVNSAIIVPSSVANTRPEDLIAHIKPVLRQRVTKDRFAVFFVTPSFATWLLDDRVFLHNALRRTYAHLLDRNETPYARIHALCAVVDKLPVSRPIGNIDNLKEENLQRVQYPAVHEIGHEGIAYATLGPSASLPTSSGVGPEKAAISFVACEGSDDDGGHFNDSVRLPLANTVFQTGSPTMMTYSTWEKAQGSQEFTLKEKRNISHHGIRMQVENDVQSTALSVPLVPLSEPREVEASMGNILRRVRGPDGASITASQELEQHVPRYFSARGEPSQATTVWALVMNLDQMRKAQEGTNVSLLRSQASEGSDGRQNQSEEKLWENLWKQDPPSWSPLVPVALKSGARLHRVLSGGGGWGKKAGLLSLDPIPTMEADSADELGDFDGADGPDLDSALQQVARQGDYVQFFISPSVSAKDDVIAGSHDDKQVWGLELGTIPSTTDAMPVVPGEAETAGRNEISVFKSTFGALAEGGMVISRSFKLNQGDSFSTIGRSTVDVPFSRFSVLNWRTESSPEEDVDVGGLDE</sequence>
<proteinExistence type="predicted"/>
<dbReference type="OrthoDB" id="1744869at2759"/>
<comment type="caution">
    <text evidence="1">The sequence shown here is derived from an EMBL/GenBank/DDBJ whole genome shotgun (WGS) entry which is preliminary data.</text>
</comment>
<organism evidence="1 2">
    <name type="scientific">Karstenula rhodostoma CBS 690.94</name>
    <dbReference type="NCBI Taxonomy" id="1392251"/>
    <lineage>
        <taxon>Eukaryota</taxon>
        <taxon>Fungi</taxon>
        <taxon>Dikarya</taxon>
        <taxon>Ascomycota</taxon>
        <taxon>Pezizomycotina</taxon>
        <taxon>Dothideomycetes</taxon>
        <taxon>Pleosporomycetidae</taxon>
        <taxon>Pleosporales</taxon>
        <taxon>Massarineae</taxon>
        <taxon>Didymosphaeriaceae</taxon>
        <taxon>Karstenula</taxon>
    </lineage>
</organism>
<dbReference type="EMBL" id="MU001492">
    <property type="protein sequence ID" value="KAF2451806.1"/>
    <property type="molecule type" value="Genomic_DNA"/>
</dbReference>
<reference evidence="1" key="1">
    <citation type="journal article" date="2020" name="Stud. Mycol.">
        <title>101 Dothideomycetes genomes: a test case for predicting lifestyles and emergence of pathogens.</title>
        <authorList>
            <person name="Haridas S."/>
            <person name="Albert R."/>
            <person name="Binder M."/>
            <person name="Bloem J."/>
            <person name="Labutti K."/>
            <person name="Salamov A."/>
            <person name="Andreopoulos B."/>
            <person name="Baker S."/>
            <person name="Barry K."/>
            <person name="Bills G."/>
            <person name="Bluhm B."/>
            <person name="Cannon C."/>
            <person name="Castanera R."/>
            <person name="Culley D."/>
            <person name="Daum C."/>
            <person name="Ezra D."/>
            <person name="Gonzalez J."/>
            <person name="Henrissat B."/>
            <person name="Kuo A."/>
            <person name="Liang C."/>
            <person name="Lipzen A."/>
            <person name="Lutzoni F."/>
            <person name="Magnuson J."/>
            <person name="Mondo S."/>
            <person name="Nolan M."/>
            <person name="Ohm R."/>
            <person name="Pangilinan J."/>
            <person name="Park H.-J."/>
            <person name="Ramirez L."/>
            <person name="Alfaro M."/>
            <person name="Sun H."/>
            <person name="Tritt A."/>
            <person name="Yoshinaga Y."/>
            <person name="Zwiers L.-H."/>
            <person name="Turgeon B."/>
            <person name="Goodwin S."/>
            <person name="Spatafora J."/>
            <person name="Crous P."/>
            <person name="Grigoriev I."/>
        </authorList>
    </citation>
    <scope>NUCLEOTIDE SEQUENCE</scope>
    <source>
        <strain evidence="1">CBS 690.94</strain>
    </source>
</reference>